<dbReference type="InterPro" id="IPR013694">
    <property type="entry name" value="VIT"/>
</dbReference>
<protein>
    <recommendedName>
        <fullName evidence="7">Type A von Willebrand factor domain-containing protein</fullName>
    </recommendedName>
</protein>
<feature type="region of interest" description="Disordered" evidence="1">
    <location>
        <begin position="634"/>
        <end position="682"/>
    </location>
</feature>
<evidence type="ECO:0000259" key="3">
    <source>
        <dbReference type="PROSITE" id="PS51366"/>
    </source>
</evidence>
<dbReference type="InterPro" id="IPR002035">
    <property type="entry name" value="VWF_A"/>
</dbReference>
<proteinExistence type="predicted"/>
<dbReference type="PROSITE" id="PS50234">
    <property type="entry name" value="VWFA"/>
    <property type="match status" value="1"/>
</dbReference>
<dbReference type="InterPro" id="IPR003890">
    <property type="entry name" value="MIF4G-like_typ-3"/>
</dbReference>
<dbReference type="SUPFAM" id="SSF53300">
    <property type="entry name" value="vWA-like"/>
    <property type="match status" value="1"/>
</dbReference>
<dbReference type="Pfam" id="PF02847">
    <property type="entry name" value="MA3"/>
    <property type="match status" value="1"/>
</dbReference>
<sequence length="1799" mass="197493">MYAGLWTKNGEQILPSFISINAKVVDLAAQIVFRKTYSNINKYFSTLNTINNTKEEDATFKAFLNTSMGVLCGFEINLDGKKITSKVVSQQDAMRLFEKNQSTDIVKEAEFTNSDPNIEEDFFLCKINNLSQYKELEIIITYATEMSTQGEYLLMEFPTSLTTIRSSQYFESIDNNNTGSTAATTTTTPAPNTTTTGTNSLSLSSSSIQVDQKQGLLIEMDLEMPSKISEIISPSHAKSIQVEYYTHNTGKVTYKDSRSIEVVNQSDLVILVKLENPEKPFGFVEESADGSTALLIAFYPKLNDIQKQQSAIENELIFLVDCSESMAGYNMKHAKKALHMFLHSLPKDTLFNIISFGSSYQKLFPRSVKYDNERLQAATKYVENLKTETSGDTNMLSPLKDIYSVVPTCSRKIFLLTDGRVSNTGPITNLVRENAHNTSVFPIGMGEFVSRQLVYSIASAGSGVAELAIENETIESKVIRQLKRALQPAMSNIRVDWGTLSSNRQAPRDLRTLFLGDRLNIYNILDKGVKIVDDTVKLLANGPNGPVEFPVKIKQEYTKQGNLIHNLAAYNLIQDLQDQIFESNDQHEIDTIRQKIIDLGIKYGLATNYTSFFSVEQDEIDNLNNSINELNNNSNNSNSINNNTNNNVDSSVNVESNNVNNVSIPTELNNSTSPSKSNDKLPSISRLQPIESAMISLRGSASGIPTSGSSSGIPFYNPAAANTHINNHTINSAPIPTTGAANMTPLKMSALSKSSLRVDSPEFVPKSFASLNANSIPFVPGSPMKPAATTVTSPTTPLKPAVTSPVAETKPAVVTPSVAAVETKPVVAAVAEPKPAVVTPPVAAVETKPAPVAAVETKPAVSEPKPVAVTPAPVAAVETKPAAPVVEAKPVAEQPKPTPVVEAKPAVAAAKPVEPSVNSIQSTLANFGFQTNAPAKSAAVESKPATQVSTQSSSTAATTQADKKTPAVTNIMPQSASKRIYNYDYLLSFRDSNTKAPDSLKTTPIFSNGPTSGSGSGNKAHFGGKKGRGGFRGGDHGAQSNQPVTVPKKIFSQDVQGVHSEAFKTFKFNLNRITMDTYSNLIKNIDEIKVPDEECLTGISKILFEKAIVDQKYSAVYAILAGHLDSSYPQFGGISLKRAILNNCQEEFGKVHDRSTFDTLSKEDREEKEFMIKRRVLGNIKFIGELFKHGVLGEKITKQITTNLILNTEATLSEESIECLVKLINTIGKKIDEADKTTTDEYFRRIYNLSENSGVSSRGRFLLMDILDLRKNKWQTKAAALTKAKKEEAEKEERFIKQHGGSSGGRGDRDGRDSKRGGDDRRGDRRGDRGGDRDGDDRRGGRGDRGGDRDRPPRGGKSSIFDKKGSKEGGWETVKGAGSNNKGGSKTPKKGERDSAFGSGSPFGSSKGSPFRSSRDNVPNAPSSSSKKDEFTSPQRGSNLFSALEDDEYDRAPSKSNNNTNTNNKSSNTPTKSAAPVEPAKPEVDIEKMEDSVTLTLDEFVEMNDVDEAIECIKEIVCPPSHLGKLFNILISKSLEKKEKDRSKIIELFKQIISVKFFSDDNIKEGLKEILEIIEDIEVDLPFSSKFISHIIGICIESELLPLGYLEESYIHLVDTGKAEEMLKETFNGIVEASDQDRLVEIYEKTENLDILKLFKLKNRSVAYLEEFYQTNFPYLSHEKAIVTDSDKADQVIEHLLMIQNADGYWELSKKLAGTLNIPFSAMTKAESADSVPNTHPDIWATCLAYSFLEINCPDERDDLELILKKISSWLNSQYESETSPKETLAEVLLLSKRFLSEY</sequence>
<dbReference type="EMBL" id="AJWJ01000260">
    <property type="protein sequence ID" value="KAF2072657.1"/>
    <property type="molecule type" value="Genomic_DNA"/>
</dbReference>
<dbReference type="SUPFAM" id="SSF48371">
    <property type="entry name" value="ARM repeat"/>
    <property type="match status" value="2"/>
</dbReference>
<name>A0A8J4PSE2_9MYCE</name>
<feature type="region of interest" description="Disordered" evidence="1">
    <location>
        <begin position="938"/>
        <end position="965"/>
    </location>
</feature>
<dbReference type="OrthoDB" id="1729737at2759"/>
<dbReference type="InterPro" id="IPR016024">
    <property type="entry name" value="ARM-type_fold"/>
</dbReference>
<dbReference type="PANTHER" id="PTHR45737:SF5">
    <property type="entry name" value="POLY [ADP-RIBOSE] POLYMERASE-RELATED"/>
    <property type="match status" value="1"/>
</dbReference>
<feature type="compositionally biased region" description="Low complexity" evidence="1">
    <location>
        <begin position="1375"/>
        <end position="1386"/>
    </location>
</feature>
<feature type="domain" description="VIT" evidence="4">
    <location>
        <begin position="1"/>
        <end position="144"/>
    </location>
</feature>
<feature type="compositionally biased region" description="Low complexity" evidence="1">
    <location>
        <begin position="1396"/>
        <end position="1412"/>
    </location>
</feature>
<dbReference type="Gene3D" id="1.25.40.180">
    <property type="match status" value="2"/>
</dbReference>
<evidence type="ECO:0008006" key="7">
    <source>
        <dbReference type="Google" id="ProtNLM"/>
    </source>
</evidence>
<feature type="domain" description="MI" evidence="3">
    <location>
        <begin position="1488"/>
        <end position="1611"/>
    </location>
</feature>
<feature type="region of interest" description="Disordered" evidence="1">
    <location>
        <begin position="1000"/>
        <end position="1020"/>
    </location>
</feature>
<feature type="compositionally biased region" description="Low complexity" evidence="1">
    <location>
        <begin position="945"/>
        <end position="960"/>
    </location>
</feature>
<evidence type="ECO:0000313" key="6">
    <source>
        <dbReference type="Proteomes" id="UP000695562"/>
    </source>
</evidence>
<dbReference type="InterPro" id="IPR003891">
    <property type="entry name" value="Initiation_fac_eIF4g_MI"/>
</dbReference>
<feature type="domain" description="VWFA" evidence="2">
    <location>
        <begin position="315"/>
        <end position="486"/>
    </location>
</feature>
<feature type="compositionally biased region" description="Low complexity" evidence="1">
    <location>
        <begin position="1454"/>
        <end position="1473"/>
    </location>
</feature>
<dbReference type="Proteomes" id="UP000695562">
    <property type="component" value="Unassembled WGS sequence"/>
</dbReference>
<dbReference type="SMART" id="SM00544">
    <property type="entry name" value="MA3"/>
    <property type="match status" value="1"/>
</dbReference>
<reference evidence="5" key="1">
    <citation type="submission" date="2020-01" db="EMBL/GenBank/DDBJ databases">
        <title>Development of genomics and gene disruption for Polysphondylium violaceum indicates a role for the polyketide synthase stlB in stalk morphogenesis.</title>
        <authorList>
            <person name="Narita B."/>
            <person name="Kawabe Y."/>
            <person name="Kin K."/>
            <person name="Saito T."/>
            <person name="Gibbs R."/>
            <person name="Kuspa A."/>
            <person name="Muzny D."/>
            <person name="Queller D."/>
            <person name="Richards S."/>
            <person name="Strassman J."/>
            <person name="Sucgang R."/>
            <person name="Worley K."/>
            <person name="Schaap P."/>
        </authorList>
    </citation>
    <scope>NUCLEOTIDE SEQUENCE</scope>
    <source>
        <strain evidence="5">QSvi11</strain>
    </source>
</reference>
<accession>A0A8J4PSE2</accession>
<feature type="compositionally biased region" description="Basic and acidic residues" evidence="1">
    <location>
        <begin position="1306"/>
        <end position="1353"/>
    </location>
</feature>
<dbReference type="PROSITE" id="PS51366">
    <property type="entry name" value="MI"/>
    <property type="match status" value="1"/>
</dbReference>
<feature type="compositionally biased region" description="Basic and acidic residues" evidence="1">
    <location>
        <begin position="1284"/>
        <end position="1296"/>
    </location>
</feature>
<dbReference type="InterPro" id="IPR036465">
    <property type="entry name" value="vWFA_dom_sf"/>
</dbReference>
<feature type="compositionally biased region" description="Low complexity" evidence="1">
    <location>
        <begin position="634"/>
        <end position="663"/>
    </location>
</feature>
<keyword evidence="6" id="KW-1185">Reference proteome</keyword>
<dbReference type="Pfam" id="PF13768">
    <property type="entry name" value="VWA_3"/>
    <property type="match status" value="1"/>
</dbReference>
<dbReference type="SMART" id="SM00543">
    <property type="entry name" value="MIF4G"/>
    <property type="match status" value="1"/>
</dbReference>
<feature type="compositionally biased region" description="Basic and acidic residues" evidence="1">
    <location>
        <begin position="1360"/>
        <end position="1370"/>
    </location>
</feature>
<evidence type="ECO:0000313" key="5">
    <source>
        <dbReference type="EMBL" id="KAF2072657.1"/>
    </source>
</evidence>
<gene>
    <name evidence="5" type="ORF">CYY_006036</name>
</gene>
<dbReference type="PROSITE" id="PS51468">
    <property type="entry name" value="VIT"/>
    <property type="match status" value="1"/>
</dbReference>
<organism evidence="5 6">
    <name type="scientific">Polysphondylium violaceum</name>
    <dbReference type="NCBI Taxonomy" id="133409"/>
    <lineage>
        <taxon>Eukaryota</taxon>
        <taxon>Amoebozoa</taxon>
        <taxon>Evosea</taxon>
        <taxon>Eumycetozoa</taxon>
        <taxon>Dictyostelia</taxon>
        <taxon>Dictyosteliales</taxon>
        <taxon>Dictyosteliaceae</taxon>
        <taxon>Polysphondylium</taxon>
    </lineage>
</organism>
<evidence type="ECO:0000259" key="4">
    <source>
        <dbReference type="PROSITE" id="PS51468"/>
    </source>
</evidence>
<feature type="compositionally biased region" description="Polar residues" evidence="1">
    <location>
        <begin position="664"/>
        <end position="676"/>
    </location>
</feature>
<feature type="compositionally biased region" description="Polar residues" evidence="1">
    <location>
        <begin position="1432"/>
        <end position="1441"/>
    </location>
</feature>
<dbReference type="Gene3D" id="3.40.50.410">
    <property type="entry name" value="von Willebrand factor, type A domain"/>
    <property type="match status" value="1"/>
</dbReference>
<dbReference type="SMART" id="SM00327">
    <property type="entry name" value="VWA"/>
    <property type="match status" value="1"/>
</dbReference>
<dbReference type="GO" id="GO:0003723">
    <property type="term" value="F:RNA binding"/>
    <property type="evidence" value="ECO:0007669"/>
    <property type="project" value="InterPro"/>
</dbReference>
<dbReference type="PANTHER" id="PTHR45737">
    <property type="entry name" value="VON WILLEBRAND FACTOR A DOMAIN-CONTAINING PROTEIN 5A"/>
    <property type="match status" value="1"/>
</dbReference>
<feature type="region of interest" description="Disordered" evidence="1">
    <location>
        <begin position="1284"/>
        <end position="1486"/>
    </location>
</feature>
<comment type="caution">
    <text evidence="5">The sequence shown here is derived from an EMBL/GenBank/DDBJ whole genome shotgun (WGS) entry which is preliminary data.</text>
</comment>
<evidence type="ECO:0000256" key="1">
    <source>
        <dbReference type="SAM" id="MobiDB-lite"/>
    </source>
</evidence>
<feature type="compositionally biased region" description="Polar residues" evidence="1">
    <location>
        <begin position="1416"/>
        <end position="1425"/>
    </location>
</feature>
<dbReference type="Pfam" id="PF02854">
    <property type="entry name" value="MIF4G"/>
    <property type="match status" value="1"/>
</dbReference>
<feature type="region of interest" description="Disordered" evidence="1">
    <location>
        <begin position="175"/>
        <end position="201"/>
    </location>
</feature>
<evidence type="ECO:0000259" key="2">
    <source>
        <dbReference type="PROSITE" id="PS50234"/>
    </source>
</evidence>